<accession>A0AAU7DS10</accession>
<keyword evidence="1" id="KW-0472">Membrane</keyword>
<feature type="transmembrane region" description="Helical" evidence="1">
    <location>
        <begin position="272"/>
        <end position="291"/>
    </location>
</feature>
<protein>
    <recommendedName>
        <fullName evidence="3">FtsX-like permease family protein</fullName>
    </recommendedName>
</protein>
<evidence type="ECO:0000313" key="2">
    <source>
        <dbReference type="EMBL" id="XBH20719.1"/>
    </source>
</evidence>
<sequence>MLVLELAGAIDGAQCHALANTPGVAGSGAVRAGQEQTILALPSTSFSAKEATSGLQDVLRVHQVSSGSQGGLWVSEDLAQALGVTSANGKRVSFASAQDVPVTGVYPYPDDGRNPSLAYNLISVVPPTGTFDSCWVEFWPENISLEGVLALPVIAANVPAETSPQIQQFNSTKGIKFDPQDRLDRITTPYFAMLGVLVGLVLGFGLIHTRRLEIAGALHAGVDKISLVIQGIFETLAWVIPGVIVLSAFLGWQSLSPEREVSWAALVPGLQVVLLAAVGVVLGSVVATALIKEKYLFKYFKGR</sequence>
<gene>
    <name evidence="2" type="ORF">V5R04_10825</name>
</gene>
<evidence type="ECO:0000256" key="1">
    <source>
        <dbReference type="SAM" id="Phobius"/>
    </source>
</evidence>
<proteinExistence type="predicted"/>
<evidence type="ECO:0008006" key="3">
    <source>
        <dbReference type="Google" id="ProtNLM"/>
    </source>
</evidence>
<dbReference type="AlphaFoldDB" id="A0AAU7DS10"/>
<reference evidence="2" key="1">
    <citation type="submission" date="2024-02" db="EMBL/GenBank/DDBJ databases">
        <title>Tomenella chthoni gen. nov. sp. nov., a member of the family Jonesiaceae isolated from bat guano.</title>
        <authorList>
            <person name="Miller S.L."/>
            <person name="King J."/>
            <person name="Sankaranarayanan K."/>
            <person name="Lawson P.A."/>
        </authorList>
    </citation>
    <scope>NUCLEOTIDE SEQUENCE</scope>
    <source>
        <strain evidence="2">BS-20</strain>
    </source>
</reference>
<keyword evidence="1" id="KW-1133">Transmembrane helix</keyword>
<dbReference type="EMBL" id="CP146203">
    <property type="protein sequence ID" value="XBH20719.1"/>
    <property type="molecule type" value="Genomic_DNA"/>
</dbReference>
<name>A0AAU7DS10_9MICO</name>
<feature type="transmembrane region" description="Helical" evidence="1">
    <location>
        <begin position="227"/>
        <end position="252"/>
    </location>
</feature>
<feature type="transmembrane region" description="Helical" evidence="1">
    <location>
        <begin position="190"/>
        <end position="207"/>
    </location>
</feature>
<keyword evidence="1" id="KW-0812">Transmembrane</keyword>
<organism evidence="2">
    <name type="scientific">Jonesiaceae bacterium BS-20</name>
    <dbReference type="NCBI Taxonomy" id="3120821"/>
    <lineage>
        <taxon>Bacteria</taxon>
        <taxon>Bacillati</taxon>
        <taxon>Actinomycetota</taxon>
        <taxon>Actinomycetes</taxon>
        <taxon>Micrococcales</taxon>
        <taxon>Jonesiaceae</taxon>
    </lineage>
</organism>